<dbReference type="PANTHER" id="PTHR43233">
    <property type="entry name" value="FAMILY N-ACETYLTRANSFERASE, PUTATIVE (AFU_ORTHOLOGUE AFUA_6G03350)-RELATED"/>
    <property type="match status" value="1"/>
</dbReference>
<dbReference type="GO" id="GO:0016747">
    <property type="term" value="F:acyltransferase activity, transferring groups other than amino-acyl groups"/>
    <property type="evidence" value="ECO:0007669"/>
    <property type="project" value="InterPro"/>
</dbReference>
<dbReference type="PROSITE" id="PS51186">
    <property type="entry name" value="GNAT"/>
    <property type="match status" value="1"/>
</dbReference>
<gene>
    <name evidence="2" type="ORF">CC77DRAFT_14275</name>
</gene>
<dbReference type="UniPathway" id="UPA00113">
    <property type="reaction ID" value="UER00529"/>
</dbReference>
<dbReference type="SUPFAM" id="SSF55729">
    <property type="entry name" value="Acyl-CoA N-acyltransferases (Nat)"/>
    <property type="match status" value="1"/>
</dbReference>
<organism evidence="2 3">
    <name type="scientific">Alternaria alternata</name>
    <name type="common">Alternaria rot fungus</name>
    <name type="synonym">Torula alternata</name>
    <dbReference type="NCBI Taxonomy" id="5599"/>
    <lineage>
        <taxon>Eukaryota</taxon>
        <taxon>Fungi</taxon>
        <taxon>Dikarya</taxon>
        <taxon>Ascomycota</taxon>
        <taxon>Pezizomycotina</taxon>
        <taxon>Dothideomycetes</taxon>
        <taxon>Pleosporomycetidae</taxon>
        <taxon>Pleosporales</taxon>
        <taxon>Pleosporineae</taxon>
        <taxon>Pleosporaceae</taxon>
        <taxon>Alternaria</taxon>
        <taxon>Alternaria sect. Alternaria</taxon>
        <taxon>Alternaria alternata complex</taxon>
    </lineage>
</organism>
<dbReference type="InterPro" id="IPR016181">
    <property type="entry name" value="Acyl_CoA_acyltransferase"/>
</dbReference>
<dbReference type="OMA" id="WYGCYVT"/>
<dbReference type="KEGG" id="aalt:CC77DRAFT_14275"/>
<accession>A0A177E1R9</accession>
<dbReference type="VEuPathDB" id="FungiDB:CC77DRAFT_14275"/>
<keyword evidence="3" id="KW-1185">Reference proteome</keyword>
<dbReference type="Pfam" id="PF13508">
    <property type="entry name" value="Acetyltransf_7"/>
    <property type="match status" value="1"/>
</dbReference>
<dbReference type="CDD" id="cd04301">
    <property type="entry name" value="NAT_SF"/>
    <property type="match status" value="1"/>
</dbReference>
<evidence type="ECO:0000313" key="3">
    <source>
        <dbReference type="Proteomes" id="UP000077248"/>
    </source>
</evidence>
<name>A0A177E1R9_ALTAL</name>
<dbReference type="EMBL" id="KV441469">
    <property type="protein sequence ID" value="OAG25904.1"/>
    <property type="molecule type" value="Genomic_DNA"/>
</dbReference>
<evidence type="ECO:0000313" key="2">
    <source>
        <dbReference type="EMBL" id="OAG25904.1"/>
    </source>
</evidence>
<dbReference type="InterPro" id="IPR053144">
    <property type="entry name" value="Acetyltransferase_Butenolide"/>
</dbReference>
<dbReference type="RefSeq" id="XP_018391325.1">
    <property type="nucleotide sequence ID" value="XM_018530246.1"/>
</dbReference>
<dbReference type="PANTHER" id="PTHR43233:SF1">
    <property type="entry name" value="FAMILY N-ACETYLTRANSFERASE, PUTATIVE (AFU_ORTHOLOGUE AFUA_6G03350)-RELATED"/>
    <property type="match status" value="1"/>
</dbReference>
<dbReference type="GO" id="GO:0006048">
    <property type="term" value="P:UDP-N-acetylglucosamine biosynthetic process"/>
    <property type="evidence" value="ECO:0007669"/>
    <property type="project" value="UniProtKB-UniPathway"/>
</dbReference>
<protein>
    <recommendedName>
        <fullName evidence="1">N-acetyltransferase domain-containing protein</fullName>
    </recommendedName>
</protein>
<dbReference type="AlphaFoldDB" id="A0A177E1R9"/>
<reference evidence="2 3" key="1">
    <citation type="submission" date="2016-05" db="EMBL/GenBank/DDBJ databases">
        <title>Comparative analysis of secretome profiles of manganese(II)-oxidizing ascomycete fungi.</title>
        <authorList>
            <consortium name="DOE Joint Genome Institute"/>
            <person name="Zeiner C.A."/>
            <person name="Purvine S.O."/>
            <person name="Zink E.M."/>
            <person name="Wu S."/>
            <person name="Pasa-Tolic L."/>
            <person name="Chaput D.L."/>
            <person name="Haridas S."/>
            <person name="Grigoriev I.V."/>
            <person name="Santelli C.M."/>
            <person name="Hansel C.M."/>
        </authorList>
    </citation>
    <scope>NUCLEOTIDE SEQUENCE [LARGE SCALE GENOMIC DNA]</scope>
    <source>
        <strain evidence="2 3">SRC1lrK2f</strain>
    </source>
</reference>
<proteinExistence type="predicted"/>
<dbReference type="Proteomes" id="UP000077248">
    <property type="component" value="Unassembled WGS sequence"/>
</dbReference>
<dbReference type="InterPro" id="IPR000182">
    <property type="entry name" value="GNAT_dom"/>
</dbReference>
<sequence length="164" mass="18030">MAESQYVILEGLPTPQRYHDIRKLAGMTPPPMEAVPKSLANSFCCIVAYERKDMLDDTTPAPAQDVVAMGRLVGDGSLFLIMVDIAVHPDHQRRGLGKRIVQTLLDYVDEHAPLAYVSLVADGPAQKLYPLYGFKDVSPSIGMYRMIRGPKDQQDAATKAGKES</sequence>
<dbReference type="Gene3D" id="3.40.630.30">
    <property type="match status" value="1"/>
</dbReference>
<dbReference type="GeneID" id="29115840"/>
<evidence type="ECO:0000259" key="1">
    <source>
        <dbReference type="PROSITE" id="PS51186"/>
    </source>
</evidence>
<feature type="domain" description="N-acetyltransferase" evidence="1">
    <location>
        <begin position="22"/>
        <end position="151"/>
    </location>
</feature>